<dbReference type="InterPro" id="IPR018392">
    <property type="entry name" value="LysM"/>
</dbReference>
<keyword evidence="1" id="KW-0547">Nucleotide-binding</keyword>
<feature type="compositionally biased region" description="Acidic residues" evidence="3">
    <location>
        <begin position="129"/>
        <end position="163"/>
    </location>
</feature>
<dbReference type="InterPro" id="IPR036779">
    <property type="entry name" value="LysM_dom_sf"/>
</dbReference>
<feature type="transmembrane region" description="Helical" evidence="4">
    <location>
        <begin position="177"/>
        <end position="201"/>
    </location>
</feature>
<feature type="compositionally biased region" description="Basic and acidic residues" evidence="3">
    <location>
        <begin position="97"/>
        <end position="109"/>
    </location>
</feature>
<dbReference type="Gene3D" id="3.10.350.10">
    <property type="entry name" value="LysM domain"/>
    <property type="match status" value="1"/>
</dbReference>
<dbReference type="SUPFAM" id="SSF54106">
    <property type="entry name" value="LysM domain"/>
    <property type="match status" value="1"/>
</dbReference>
<dbReference type="KEGG" id="ssm:Spirs_3826"/>
<name>E1R857_SEDSS</name>
<dbReference type="RefSeq" id="WP_013256371.1">
    <property type="nucleotide sequence ID" value="NC_014364.1"/>
</dbReference>
<dbReference type="InterPro" id="IPR013126">
    <property type="entry name" value="Hsp_70_fam"/>
</dbReference>
<dbReference type="HOGENOM" id="CLU_767138_0_0_12"/>
<organism evidence="6 7">
    <name type="scientific">Sediminispirochaeta smaragdinae (strain DSM 11293 / JCM 15392 / SEBR 4228)</name>
    <name type="common">Spirochaeta smaragdinae</name>
    <dbReference type="NCBI Taxonomy" id="573413"/>
    <lineage>
        <taxon>Bacteria</taxon>
        <taxon>Pseudomonadati</taxon>
        <taxon>Spirochaetota</taxon>
        <taxon>Spirochaetia</taxon>
        <taxon>Spirochaetales</taxon>
        <taxon>Spirochaetaceae</taxon>
        <taxon>Sediminispirochaeta</taxon>
    </lineage>
</organism>
<evidence type="ECO:0000256" key="2">
    <source>
        <dbReference type="ARBA" id="ARBA00022840"/>
    </source>
</evidence>
<dbReference type="GO" id="GO:0005524">
    <property type="term" value="F:ATP binding"/>
    <property type="evidence" value="ECO:0007669"/>
    <property type="project" value="UniProtKB-KW"/>
</dbReference>
<dbReference type="InterPro" id="IPR029047">
    <property type="entry name" value="HSP70_peptide-bd_sf"/>
</dbReference>
<feature type="domain" description="LysM" evidence="5">
    <location>
        <begin position="255"/>
        <end position="302"/>
    </location>
</feature>
<dbReference type="SUPFAM" id="SSF100920">
    <property type="entry name" value="Heat shock protein 70kD (HSP70), peptide-binding domain"/>
    <property type="match status" value="1"/>
</dbReference>
<keyword evidence="4" id="KW-1133">Transmembrane helix</keyword>
<dbReference type="AlphaFoldDB" id="E1R857"/>
<gene>
    <name evidence="6" type="ordered locus">Spirs_3826</name>
</gene>
<evidence type="ECO:0000256" key="3">
    <source>
        <dbReference type="SAM" id="MobiDB-lite"/>
    </source>
</evidence>
<protein>
    <submittedName>
        <fullName evidence="6">Peptidoglycan-binding lysin domain protein</fullName>
    </submittedName>
</protein>
<dbReference type="Pfam" id="PF00012">
    <property type="entry name" value="HSP70"/>
    <property type="match status" value="1"/>
</dbReference>
<dbReference type="CDD" id="cd00118">
    <property type="entry name" value="LysM"/>
    <property type="match status" value="1"/>
</dbReference>
<dbReference type="GO" id="GO:0140662">
    <property type="term" value="F:ATP-dependent protein folding chaperone"/>
    <property type="evidence" value="ECO:0007669"/>
    <property type="project" value="InterPro"/>
</dbReference>
<evidence type="ECO:0000256" key="1">
    <source>
        <dbReference type="ARBA" id="ARBA00022741"/>
    </source>
</evidence>
<dbReference type="Gene3D" id="2.60.34.10">
    <property type="entry name" value="Substrate Binding Domain Of DNAk, Chain A, domain 1"/>
    <property type="match status" value="1"/>
</dbReference>
<feature type="region of interest" description="Disordered" evidence="3">
    <location>
        <begin position="89"/>
        <end position="163"/>
    </location>
</feature>
<dbReference type="eggNOG" id="COG1652">
    <property type="taxonomic scope" value="Bacteria"/>
</dbReference>
<dbReference type="EMBL" id="CP002116">
    <property type="protein sequence ID" value="ADK82912.1"/>
    <property type="molecule type" value="Genomic_DNA"/>
</dbReference>
<keyword evidence="7" id="KW-1185">Reference proteome</keyword>
<dbReference type="Proteomes" id="UP000002318">
    <property type="component" value="Chromosome"/>
</dbReference>
<reference evidence="6 7" key="1">
    <citation type="journal article" date="2010" name="Stand. Genomic Sci.">
        <title>Complete genome sequence of Spirochaeta smaragdinae type strain (SEBR 4228).</title>
        <authorList>
            <person name="Mavromatis K."/>
            <person name="Yasawong M."/>
            <person name="Chertkov O."/>
            <person name="Lapidus A."/>
            <person name="Lucas S."/>
            <person name="Nolan M."/>
            <person name="Del Rio T.G."/>
            <person name="Tice H."/>
            <person name="Cheng J.F."/>
            <person name="Pitluck S."/>
            <person name="Liolios K."/>
            <person name="Ivanova N."/>
            <person name="Tapia R."/>
            <person name="Han C."/>
            <person name="Bruce D."/>
            <person name="Goodwin L."/>
            <person name="Pati A."/>
            <person name="Chen A."/>
            <person name="Palaniappan K."/>
            <person name="Land M."/>
            <person name="Hauser L."/>
            <person name="Chang Y.J."/>
            <person name="Jeffries C.D."/>
            <person name="Detter J.C."/>
            <person name="Rohde M."/>
            <person name="Brambilla E."/>
            <person name="Spring S."/>
            <person name="Goker M."/>
            <person name="Sikorski J."/>
            <person name="Woyke T."/>
            <person name="Bristow J."/>
            <person name="Eisen J.A."/>
            <person name="Markowitz V."/>
            <person name="Hugenholtz P."/>
            <person name="Klenk H.P."/>
            <person name="Kyrpides N.C."/>
        </authorList>
    </citation>
    <scope>NUCLEOTIDE SEQUENCE [LARGE SCALE GENOMIC DNA]</scope>
    <source>
        <strain evidence="7">DSM 11293 / JCM 15392 / SEBR 4228</strain>
    </source>
</reference>
<proteinExistence type="predicted"/>
<dbReference type="STRING" id="573413.Spirs_3826"/>
<evidence type="ECO:0000259" key="5">
    <source>
        <dbReference type="PROSITE" id="PS51782"/>
    </source>
</evidence>
<dbReference type="SMART" id="SM00257">
    <property type="entry name" value="LysM"/>
    <property type="match status" value="1"/>
</dbReference>
<evidence type="ECO:0000313" key="6">
    <source>
        <dbReference type="EMBL" id="ADK82912.1"/>
    </source>
</evidence>
<evidence type="ECO:0000313" key="7">
    <source>
        <dbReference type="Proteomes" id="UP000002318"/>
    </source>
</evidence>
<dbReference type="PROSITE" id="PS51782">
    <property type="entry name" value="LYSM"/>
    <property type="match status" value="1"/>
</dbReference>
<keyword evidence="2" id="KW-0067">ATP-binding</keyword>
<accession>E1R857</accession>
<keyword evidence="4" id="KW-0812">Transmembrane</keyword>
<evidence type="ECO:0000256" key="4">
    <source>
        <dbReference type="SAM" id="Phobius"/>
    </source>
</evidence>
<keyword evidence="4" id="KW-0472">Membrane</keyword>
<dbReference type="OrthoDB" id="359020at2"/>
<dbReference type="Pfam" id="PF01476">
    <property type="entry name" value="LysM"/>
    <property type="match status" value="1"/>
</dbReference>
<sequence length="305" mass="33969">MADSRIGIKIADGSFYPIMEEGKRAKKRLVLTTVNDRQTNVQIDLYRGREEIESASYIGSLLIENIPAAAKGSPEIELVVGIDDDGNLTAEASEGQSGEKRTLSVRIDDNGTPSAYDIPDFDLSQEPSEGFEPDFPFDELDGDSDEDVPPSEDFFSETSDDYPLEEEVPRRSRIRPLLITLLVILSLAFIGLLIYCLMNYLPGEKALPLRASGNEVEQTAPVAESPPVPVPVPQATVEQAPVPERETVRVEVEGVWYRIRWGDTLWDISSSFYSTPWLYGQIAEENNINNPDIIFAEQKIFIPTK</sequence>